<name>A0ABV5CG16_9SPHI</name>
<dbReference type="EMBL" id="JBBVGT010000002">
    <property type="protein sequence ID" value="MFB5946283.1"/>
    <property type="molecule type" value="Genomic_DNA"/>
</dbReference>
<comment type="caution">
    <text evidence="1">The sequence shown here is derived from an EMBL/GenBank/DDBJ whole genome shotgun (WGS) entry which is preliminary data.</text>
</comment>
<evidence type="ECO:0000313" key="1">
    <source>
        <dbReference type="EMBL" id="MFB5946283.1"/>
    </source>
</evidence>
<gene>
    <name evidence="1" type="ORF">WKR92_10600</name>
</gene>
<keyword evidence="2" id="KW-1185">Reference proteome</keyword>
<dbReference type="Pfam" id="PF10677">
    <property type="entry name" value="DUF2490"/>
    <property type="match status" value="1"/>
</dbReference>
<organism evidence="1 2">
    <name type="scientific">Albibacterium profundi</name>
    <dbReference type="NCBI Taxonomy" id="3134906"/>
    <lineage>
        <taxon>Bacteria</taxon>
        <taxon>Pseudomonadati</taxon>
        <taxon>Bacteroidota</taxon>
        <taxon>Sphingobacteriia</taxon>
        <taxon>Sphingobacteriales</taxon>
        <taxon>Sphingobacteriaceae</taxon>
        <taxon>Albibacterium</taxon>
    </lineage>
</organism>
<dbReference type="RefSeq" id="WP_375557810.1">
    <property type="nucleotide sequence ID" value="NZ_JBBVGT010000002.1"/>
</dbReference>
<sequence>MRSIFYLTILFILIAQAGFAQNRFGIMPQINISFKLGDAWKVNSKLENRQILYQNPYDGIGGRAEFERTDLDLIITRNKGALKGLGAGYLIRRYDADGGSFLHRFIQQYSFSRQLTGWSLAHRFRTDQSFRNDEATQYRLRYRIGLEKPLNGLEVDPQEFYLKFTNEYIGILKDQVGNMEVRAATSVGYNLNDNTQFESGLDYRAESLIRSDTEHLLWLTIGFYHSF</sequence>
<proteinExistence type="predicted"/>
<evidence type="ECO:0000313" key="2">
    <source>
        <dbReference type="Proteomes" id="UP001580928"/>
    </source>
</evidence>
<accession>A0ABV5CG16</accession>
<dbReference type="InterPro" id="IPR019619">
    <property type="entry name" value="DUF2490"/>
</dbReference>
<reference evidence="1 2" key="1">
    <citation type="submission" date="2024-04" db="EMBL/GenBank/DDBJ databases">
        <title>Albibacterium profundi sp. nov., isolated from sediment of the Challenger Deep of Mariana Trench.</title>
        <authorList>
            <person name="Wang Y."/>
        </authorList>
    </citation>
    <scope>NUCLEOTIDE SEQUENCE [LARGE SCALE GENOMIC DNA]</scope>
    <source>
        <strain evidence="1 2">RHL897</strain>
    </source>
</reference>
<dbReference type="Proteomes" id="UP001580928">
    <property type="component" value="Unassembled WGS sequence"/>
</dbReference>
<protein>
    <submittedName>
        <fullName evidence="1">DUF2490 domain-containing protein</fullName>
    </submittedName>
</protein>